<dbReference type="InterPro" id="IPR029016">
    <property type="entry name" value="GAF-like_dom_sf"/>
</dbReference>
<accession>B1Y3C0</accession>
<feature type="compositionally biased region" description="Low complexity" evidence="1">
    <location>
        <begin position="361"/>
        <end position="393"/>
    </location>
</feature>
<feature type="compositionally biased region" description="Low complexity" evidence="1">
    <location>
        <begin position="15"/>
        <end position="38"/>
    </location>
</feature>
<dbReference type="InterPro" id="IPR003018">
    <property type="entry name" value="GAF"/>
</dbReference>
<dbReference type="Proteomes" id="UP000001693">
    <property type="component" value="Chromosome"/>
</dbReference>
<dbReference type="PANTHER" id="PTHR33525">
    <property type="match status" value="1"/>
</dbReference>
<dbReference type="SUPFAM" id="SSF55781">
    <property type="entry name" value="GAF domain-like"/>
    <property type="match status" value="1"/>
</dbReference>
<sequence length="582" mass="61720">MSATASPAPSPAADPAPTEAAAPLSAEEQAAQDAAACAQAEHDAAAVEAAEREAQLQRLLQRMQKSADFPSLKDSIRSIQKVSRSETAHLRALTDEVLGDVALTNKLLRLINTAFYSSVGGGGITSIKRAVALMGFQSIGMLAASLTLFDKLPKGPDGERVRAEFRRALLAAMLASELCPTHKLQENAYLAALFQNLGPMLAWMHFRDEATQIEAQLAEAGTPVDGSDHAALQKTSRDVLGMGYEDLGVEVAGQWGWPEDLQLALRRLEPRDPEQPVGHDERLRVACTAANHLARQMLEIEDPQALEACLARFTEAYGVPLGLDVEHLTPIVERSRQQWADLAVMLGMSVPGIAKAGANNKVGGAAPASKTPARPGAAAPVKPAAGGPAQSPQPVRPPAPMRPRAPVPAAVGAALSVALEAISQRAMSDAPLGEVLQFVMAQLQQSLQLQRVVVCLRDSASGELRGRLGSGDRAMQLAPMFRVPMRPPGDLFGLLCTKGADTLISDASDALIARSLPGWFHQQVKAPTFLLLPLTLGQQPLGLIYGDRAHANSLQVGDAELTLLKAMRNQLVMAMRLRGAAA</sequence>
<dbReference type="PROSITE" id="PS51833">
    <property type="entry name" value="HDOD"/>
    <property type="match status" value="1"/>
</dbReference>
<keyword evidence="4" id="KW-1185">Reference proteome</keyword>
<evidence type="ECO:0000313" key="3">
    <source>
        <dbReference type="EMBL" id="ACB33323.1"/>
    </source>
</evidence>
<dbReference type="InterPro" id="IPR013976">
    <property type="entry name" value="HDOD"/>
</dbReference>
<dbReference type="KEGG" id="lch:Lcho_1054"/>
<protein>
    <submittedName>
        <fullName evidence="3">Putative signal transduction protein</fullName>
    </submittedName>
</protein>
<feature type="region of interest" description="Disordered" evidence="1">
    <location>
        <begin position="361"/>
        <end position="405"/>
    </location>
</feature>
<evidence type="ECO:0000259" key="2">
    <source>
        <dbReference type="PROSITE" id="PS51833"/>
    </source>
</evidence>
<dbReference type="SUPFAM" id="SSF109604">
    <property type="entry name" value="HD-domain/PDEase-like"/>
    <property type="match status" value="1"/>
</dbReference>
<organism evidence="3 4">
    <name type="scientific">Leptothrix cholodnii (strain ATCC 51168 / LMG 8142 / SP-6)</name>
    <name type="common">Leptothrix discophora (strain SP-6)</name>
    <dbReference type="NCBI Taxonomy" id="395495"/>
    <lineage>
        <taxon>Bacteria</taxon>
        <taxon>Pseudomonadati</taxon>
        <taxon>Pseudomonadota</taxon>
        <taxon>Betaproteobacteria</taxon>
        <taxon>Burkholderiales</taxon>
        <taxon>Sphaerotilaceae</taxon>
        <taxon>Leptothrix</taxon>
    </lineage>
</organism>
<gene>
    <name evidence="3" type="ordered locus">Lcho_1054</name>
</gene>
<feature type="domain" description="HDOD" evidence="2">
    <location>
        <begin position="69"/>
        <end position="271"/>
    </location>
</feature>
<dbReference type="Pfam" id="PF01590">
    <property type="entry name" value="GAF"/>
    <property type="match status" value="1"/>
</dbReference>
<dbReference type="Gene3D" id="1.10.3210.10">
    <property type="entry name" value="Hypothetical protein af1432"/>
    <property type="match status" value="1"/>
</dbReference>
<dbReference type="eggNOG" id="COG1639">
    <property type="taxonomic scope" value="Bacteria"/>
</dbReference>
<evidence type="ECO:0000256" key="1">
    <source>
        <dbReference type="SAM" id="MobiDB-lite"/>
    </source>
</evidence>
<reference evidence="3 4" key="1">
    <citation type="submission" date="2008-03" db="EMBL/GenBank/DDBJ databases">
        <title>Complete sequence of Leptothrix cholodnii SP-6.</title>
        <authorList>
            <consortium name="US DOE Joint Genome Institute"/>
            <person name="Copeland A."/>
            <person name="Lucas S."/>
            <person name="Lapidus A."/>
            <person name="Glavina del Rio T."/>
            <person name="Dalin E."/>
            <person name="Tice H."/>
            <person name="Bruce D."/>
            <person name="Goodwin L."/>
            <person name="Pitluck S."/>
            <person name="Chertkov O."/>
            <person name="Brettin T."/>
            <person name="Detter J.C."/>
            <person name="Han C."/>
            <person name="Kuske C.R."/>
            <person name="Schmutz J."/>
            <person name="Larimer F."/>
            <person name="Land M."/>
            <person name="Hauser L."/>
            <person name="Kyrpides N."/>
            <person name="Lykidis A."/>
            <person name="Emerson D."/>
            <person name="Richardson P."/>
        </authorList>
    </citation>
    <scope>NUCLEOTIDE SEQUENCE [LARGE SCALE GENOMIC DNA]</scope>
    <source>
        <strain evidence="4">ATCC 51168 / LMG 8142 / SP-6</strain>
    </source>
</reference>
<dbReference type="InterPro" id="IPR052340">
    <property type="entry name" value="RNase_Y/CdgJ"/>
</dbReference>
<dbReference type="AlphaFoldDB" id="B1Y3C0"/>
<dbReference type="OrthoDB" id="9791419at2"/>
<dbReference type="HOGENOM" id="CLU_018569_0_0_4"/>
<dbReference type="PANTHER" id="PTHR33525:SF3">
    <property type="entry name" value="RIBONUCLEASE Y"/>
    <property type="match status" value="1"/>
</dbReference>
<feature type="compositionally biased region" description="Pro residues" evidence="1">
    <location>
        <begin position="394"/>
        <end position="405"/>
    </location>
</feature>
<dbReference type="Pfam" id="PF08668">
    <property type="entry name" value="HDOD"/>
    <property type="match status" value="1"/>
</dbReference>
<proteinExistence type="predicted"/>
<dbReference type="STRING" id="395495.Lcho_1054"/>
<evidence type="ECO:0000313" key="4">
    <source>
        <dbReference type="Proteomes" id="UP000001693"/>
    </source>
</evidence>
<feature type="region of interest" description="Disordered" evidence="1">
    <location>
        <begin position="1"/>
        <end position="38"/>
    </location>
</feature>
<dbReference type="Gene3D" id="3.30.450.40">
    <property type="match status" value="1"/>
</dbReference>
<name>B1Y3C0_LEPCP</name>
<dbReference type="RefSeq" id="WP_012346085.1">
    <property type="nucleotide sequence ID" value="NC_010524.1"/>
</dbReference>
<dbReference type="EMBL" id="CP001013">
    <property type="protein sequence ID" value="ACB33323.1"/>
    <property type="molecule type" value="Genomic_DNA"/>
</dbReference>